<proteinExistence type="predicted"/>
<dbReference type="AlphaFoldDB" id="A0A5B3GUA0"/>
<dbReference type="RefSeq" id="WP_149885804.1">
    <property type="nucleotide sequence ID" value="NZ_VVXJ01000005.1"/>
</dbReference>
<dbReference type="EMBL" id="VVXJ01000005">
    <property type="protein sequence ID" value="KAA2377171.1"/>
    <property type="molecule type" value="Genomic_DNA"/>
</dbReference>
<gene>
    <name evidence="2" type="ORF">F2Y07_03270</name>
</gene>
<dbReference type="Proteomes" id="UP000322658">
    <property type="component" value="Unassembled WGS sequence"/>
</dbReference>
<reference evidence="2 3" key="1">
    <citation type="journal article" date="2019" name="Nat. Med.">
        <title>A library of human gut bacterial isolates paired with longitudinal multiomics data enables mechanistic microbiome research.</title>
        <authorList>
            <person name="Poyet M."/>
            <person name="Groussin M."/>
            <person name="Gibbons S.M."/>
            <person name="Avila-Pacheco J."/>
            <person name="Jiang X."/>
            <person name="Kearney S.M."/>
            <person name="Perrotta A.R."/>
            <person name="Berdy B."/>
            <person name="Zhao S."/>
            <person name="Lieberman T.D."/>
            <person name="Swanson P.K."/>
            <person name="Smith M."/>
            <person name="Roesemann S."/>
            <person name="Alexander J.E."/>
            <person name="Rich S.A."/>
            <person name="Livny J."/>
            <person name="Vlamakis H."/>
            <person name="Clish C."/>
            <person name="Bullock K."/>
            <person name="Deik A."/>
            <person name="Scott J."/>
            <person name="Pierce K.A."/>
            <person name="Xavier R.J."/>
            <person name="Alm E.J."/>
        </authorList>
    </citation>
    <scope>NUCLEOTIDE SEQUENCE [LARGE SCALE GENOMIC DNA]</scope>
    <source>
        <strain evidence="2 3">BIOML-A1</strain>
    </source>
</reference>
<evidence type="ECO:0008006" key="4">
    <source>
        <dbReference type="Google" id="ProtNLM"/>
    </source>
</evidence>
<accession>A0A5B3GUA0</accession>
<organism evidence="2 3">
    <name type="scientific">Alistipes shahii</name>
    <dbReference type="NCBI Taxonomy" id="328814"/>
    <lineage>
        <taxon>Bacteria</taxon>
        <taxon>Pseudomonadati</taxon>
        <taxon>Bacteroidota</taxon>
        <taxon>Bacteroidia</taxon>
        <taxon>Bacteroidales</taxon>
        <taxon>Rikenellaceae</taxon>
        <taxon>Alistipes</taxon>
    </lineage>
</organism>
<evidence type="ECO:0000313" key="3">
    <source>
        <dbReference type="Proteomes" id="UP000322658"/>
    </source>
</evidence>
<name>A0A5B3GUA0_9BACT</name>
<protein>
    <recommendedName>
        <fullName evidence="4">DnaA N-terminal domain-containing protein</fullName>
    </recommendedName>
</protein>
<evidence type="ECO:0000313" key="2">
    <source>
        <dbReference type="EMBL" id="KAA2377171.1"/>
    </source>
</evidence>
<evidence type="ECO:0000256" key="1">
    <source>
        <dbReference type="SAM" id="MobiDB-lite"/>
    </source>
</evidence>
<feature type="region of interest" description="Disordered" evidence="1">
    <location>
        <begin position="108"/>
        <end position="178"/>
    </location>
</feature>
<feature type="compositionally biased region" description="Polar residues" evidence="1">
    <location>
        <begin position="165"/>
        <end position="178"/>
    </location>
</feature>
<feature type="compositionally biased region" description="Basic and acidic residues" evidence="1">
    <location>
        <begin position="132"/>
        <end position="142"/>
    </location>
</feature>
<sequence length="352" mass="41392">MANETNTGWVRLYRSTLGWEWFDDPLTLQLWVVCLLKANYLPTRWRGVEIERGAFVTSVDGLCAETGQTTRQIRTRLARLQASGEISVRATNYKSIITVCKFDTYQPLENENDKRPTNSYEGLRRVPGKKAAKIDKPNDKPETPIININTDDYSDNTEQNDKQNDNQSTNDRQTQLFSSDNSIRIYKEEYKELKESLSSRARAKEAERERETFFEIFFFKNFINPDYEVERFCANYEASGWIRKNGQAAIDRPALARTWTQEDKNATPRFNADFLAKYRRFYDLVKQTNPVLAPIFIHDLELVFIDAERKRLTFRCTRQMAEAVEANVRFFRDNFFDKHFAGWTLHYQTPRI</sequence>
<comment type="caution">
    <text evidence="2">The sequence shown here is derived from an EMBL/GenBank/DDBJ whole genome shotgun (WGS) entry which is preliminary data.</text>
</comment>